<evidence type="ECO:0000256" key="2">
    <source>
        <dbReference type="ARBA" id="ARBA00005695"/>
    </source>
</evidence>
<dbReference type="CDD" id="cd08518">
    <property type="entry name" value="PBP2_NikA_DppA_OppA_like_19"/>
    <property type="match status" value="1"/>
</dbReference>
<dbReference type="Gene3D" id="3.40.190.10">
    <property type="entry name" value="Periplasmic binding protein-like II"/>
    <property type="match status" value="1"/>
</dbReference>
<dbReference type="AlphaFoldDB" id="A0A4S8P3B4"/>
<evidence type="ECO:0000313" key="8">
    <source>
        <dbReference type="Proteomes" id="UP000308828"/>
    </source>
</evidence>
<evidence type="ECO:0000256" key="5">
    <source>
        <dbReference type="SAM" id="SignalP"/>
    </source>
</evidence>
<comment type="subcellular location">
    <subcellularLocation>
        <location evidence="1">Periplasm</location>
    </subcellularLocation>
</comment>
<evidence type="ECO:0000256" key="3">
    <source>
        <dbReference type="ARBA" id="ARBA00022448"/>
    </source>
</evidence>
<evidence type="ECO:0000313" key="7">
    <source>
        <dbReference type="EMBL" id="THV23362.1"/>
    </source>
</evidence>
<gene>
    <name evidence="7" type="ORF">FAA97_12240</name>
</gene>
<dbReference type="Pfam" id="PF00496">
    <property type="entry name" value="SBP_bac_5"/>
    <property type="match status" value="1"/>
</dbReference>
<dbReference type="InterPro" id="IPR039424">
    <property type="entry name" value="SBP_5"/>
</dbReference>
<organism evidence="7 8">
    <name type="scientific">Peteryoungia ipomoeae</name>
    <dbReference type="NCBI Taxonomy" id="1210932"/>
    <lineage>
        <taxon>Bacteria</taxon>
        <taxon>Pseudomonadati</taxon>
        <taxon>Pseudomonadota</taxon>
        <taxon>Alphaproteobacteria</taxon>
        <taxon>Hyphomicrobiales</taxon>
        <taxon>Rhizobiaceae</taxon>
        <taxon>Peteryoungia</taxon>
    </lineage>
</organism>
<comment type="caution">
    <text evidence="7">The sequence shown here is derived from an EMBL/GenBank/DDBJ whole genome shotgun (WGS) entry which is preliminary data.</text>
</comment>
<protein>
    <submittedName>
        <fullName evidence="7">ABC transporter substrate-binding protein</fullName>
    </submittedName>
</protein>
<reference evidence="7 8" key="1">
    <citation type="submission" date="2019-04" db="EMBL/GenBank/DDBJ databases">
        <title>Genome sequence of strain shin9-1.</title>
        <authorList>
            <person name="Gao J."/>
            <person name="Sun J."/>
        </authorList>
    </citation>
    <scope>NUCLEOTIDE SEQUENCE [LARGE SCALE GENOMIC DNA]</scope>
    <source>
        <strain evidence="8">shin9-1</strain>
    </source>
</reference>
<dbReference type="OrthoDB" id="9801912at2"/>
<sequence length="525" mass="56081">MTKAIDRIAVFALAVTALLSGTALSHAKSQLVLAIGGEPEGGYDPLLGWGRYGHPLFQSTLLTRDADLKTAPDLATEWSLSDDRLTWTIAIRPDAKFSDGSPLTADDVAFTFNQAAKAGGAVDMTALDTASVIDAQTVEIRLKKPWITFTENFYALGIVPSDSYGEGYARNPVGSGPYKLVSWSEGQQLIVEKNPNYYGKTGPFERITFLFTEEDTSLAAAQAGQVDMVSVPATAADATPEGFKQIVVPSVDNRGIVFPIPKAEGKVSGEGKVIGNDVTADPAIRRAVNLGIDRKQLVEVALLGHGKPASGPADGLPWSNPEAGLAFDPAEAGKVLDAAGWTLGTDGIRAKEGVKAAFLINYPAADSTRRALAETVSEQLKALGIKATATGKSWDEIGRIMHSEPVVFGWGSHSPVEVYNLYQSGLAGVEFYNAGFYANPTVDQHLAAAQNAQSLEASFADWQKADWDGSTGFGVRGDAAWAWLVNLDHIYYVSECLDIGATQIEPHGHGWPITAMMQSWTWTCE</sequence>
<dbReference type="EMBL" id="STGV01000003">
    <property type="protein sequence ID" value="THV23362.1"/>
    <property type="molecule type" value="Genomic_DNA"/>
</dbReference>
<accession>A0A4S8P3B4</accession>
<feature type="signal peptide" evidence="5">
    <location>
        <begin position="1"/>
        <end position="27"/>
    </location>
</feature>
<dbReference type="GO" id="GO:0030288">
    <property type="term" value="C:outer membrane-bounded periplasmic space"/>
    <property type="evidence" value="ECO:0007669"/>
    <property type="project" value="UniProtKB-ARBA"/>
</dbReference>
<dbReference type="GO" id="GO:0015833">
    <property type="term" value="P:peptide transport"/>
    <property type="evidence" value="ECO:0007669"/>
    <property type="project" value="TreeGrafter"/>
</dbReference>
<dbReference type="GO" id="GO:0043190">
    <property type="term" value="C:ATP-binding cassette (ABC) transporter complex"/>
    <property type="evidence" value="ECO:0007669"/>
    <property type="project" value="InterPro"/>
</dbReference>
<evidence type="ECO:0000256" key="4">
    <source>
        <dbReference type="ARBA" id="ARBA00022729"/>
    </source>
</evidence>
<proteinExistence type="inferred from homology"/>
<dbReference type="RefSeq" id="WP_136598802.1">
    <property type="nucleotide sequence ID" value="NZ_STGV01000003.1"/>
</dbReference>
<feature type="chain" id="PRO_5020919321" evidence="5">
    <location>
        <begin position="28"/>
        <end position="525"/>
    </location>
</feature>
<evidence type="ECO:0000259" key="6">
    <source>
        <dbReference type="Pfam" id="PF00496"/>
    </source>
</evidence>
<feature type="domain" description="Solute-binding protein family 5" evidence="6">
    <location>
        <begin position="71"/>
        <end position="411"/>
    </location>
</feature>
<dbReference type="SUPFAM" id="SSF53850">
    <property type="entry name" value="Periplasmic binding protein-like II"/>
    <property type="match status" value="1"/>
</dbReference>
<evidence type="ECO:0000256" key="1">
    <source>
        <dbReference type="ARBA" id="ARBA00004418"/>
    </source>
</evidence>
<dbReference type="PANTHER" id="PTHR30290:SF9">
    <property type="entry name" value="OLIGOPEPTIDE-BINDING PROTEIN APPA"/>
    <property type="match status" value="1"/>
</dbReference>
<dbReference type="GO" id="GO:1904680">
    <property type="term" value="F:peptide transmembrane transporter activity"/>
    <property type="evidence" value="ECO:0007669"/>
    <property type="project" value="TreeGrafter"/>
</dbReference>
<name>A0A4S8P3B4_9HYPH</name>
<dbReference type="Proteomes" id="UP000308828">
    <property type="component" value="Unassembled WGS sequence"/>
</dbReference>
<dbReference type="PIRSF" id="PIRSF002741">
    <property type="entry name" value="MppA"/>
    <property type="match status" value="1"/>
</dbReference>
<dbReference type="Gene3D" id="3.10.105.10">
    <property type="entry name" value="Dipeptide-binding Protein, Domain 3"/>
    <property type="match status" value="1"/>
</dbReference>
<keyword evidence="3" id="KW-0813">Transport</keyword>
<keyword evidence="4 5" id="KW-0732">Signal</keyword>
<dbReference type="InterPro" id="IPR030678">
    <property type="entry name" value="Peptide/Ni-bd"/>
</dbReference>
<comment type="similarity">
    <text evidence="2">Belongs to the bacterial solute-binding protein 5 family.</text>
</comment>
<keyword evidence="8" id="KW-1185">Reference proteome</keyword>
<dbReference type="PANTHER" id="PTHR30290">
    <property type="entry name" value="PERIPLASMIC BINDING COMPONENT OF ABC TRANSPORTER"/>
    <property type="match status" value="1"/>
</dbReference>
<dbReference type="InterPro" id="IPR000914">
    <property type="entry name" value="SBP_5_dom"/>
</dbReference>